<dbReference type="AlphaFoldDB" id="A0A841L2F3"/>
<gene>
    <name evidence="2" type="ORF">FHS79_000989</name>
</gene>
<keyword evidence="3" id="KW-1185">Reference proteome</keyword>
<comment type="caution">
    <text evidence="2">The sequence shown here is derived from an EMBL/GenBank/DDBJ whole genome shotgun (WGS) entry which is preliminary data.</text>
</comment>
<name>A0A841L2F3_9SPHN</name>
<evidence type="ECO:0000256" key="1">
    <source>
        <dbReference type="SAM" id="SignalP"/>
    </source>
</evidence>
<evidence type="ECO:0000313" key="3">
    <source>
        <dbReference type="Proteomes" id="UP000538147"/>
    </source>
</evidence>
<dbReference type="EMBL" id="JACIIV010000006">
    <property type="protein sequence ID" value="MBB6226827.1"/>
    <property type="molecule type" value="Genomic_DNA"/>
</dbReference>
<protein>
    <submittedName>
        <fullName evidence="2">Uncharacterized protein (DUF2141 family)</fullName>
    </submittedName>
</protein>
<dbReference type="InterPro" id="IPR018673">
    <property type="entry name" value="DUF2141"/>
</dbReference>
<feature type="chain" id="PRO_5032428223" evidence="1">
    <location>
        <begin position="22"/>
        <end position="171"/>
    </location>
</feature>
<reference evidence="2 3" key="1">
    <citation type="submission" date="2020-08" db="EMBL/GenBank/DDBJ databases">
        <title>Genomic Encyclopedia of Type Strains, Phase IV (KMG-IV): sequencing the most valuable type-strain genomes for metagenomic binning, comparative biology and taxonomic classification.</title>
        <authorList>
            <person name="Goeker M."/>
        </authorList>
    </citation>
    <scope>NUCLEOTIDE SEQUENCE [LARGE SCALE GENOMIC DNA]</scope>
    <source>
        <strain evidence="2 3">DSM 102189</strain>
    </source>
</reference>
<dbReference type="Proteomes" id="UP000538147">
    <property type="component" value="Unassembled WGS sequence"/>
</dbReference>
<proteinExistence type="predicted"/>
<dbReference type="RefSeq" id="WP_184196281.1">
    <property type="nucleotide sequence ID" value="NZ_JACIIV010000006.1"/>
</dbReference>
<sequence length="171" mass="18344">MAKSCRALAALPLLLAVPAEAQVLGTDAAACAPNTTGAGASGPAVLVTVIGFKNRDGRLRVQFYPDEQEDYLGSGKYIRRQEVPVTASGNMQVCITVPRPGSYVMVALHDRNEDGKLNVWSDGIGFSNNPRIPLGKPPLEKTRFTAGPGITRIDVVLNYMQGLSPRPIRQK</sequence>
<organism evidence="2 3">
    <name type="scientific">Polymorphobacter multimanifer</name>
    <dbReference type="NCBI Taxonomy" id="1070431"/>
    <lineage>
        <taxon>Bacteria</taxon>
        <taxon>Pseudomonadati</taxon>
        <taxon>Pseudomonadota</taxon>
        <taxon>Alphaproteobacteria</taxon>
        <taxon>Sphingomonadales</taxon>
        <taxon>Sphingosinicellaceae</taxon>
        <taxon>Polymorphobacter</taxon>
    </lineage>
</organism>
<feature type="signal peptide" evidence="1">
    <location>
        <begin position="1"/>
        <end position="21"/>
    </location>
</feature>
<evidence type="ECO:0000313" key="2">
    <source>
        <dbReference type="EMBL" id="MBB6226827.1"/>
    </source>
</evidence>
<keyword evidence="1" id="KW-0732">Signal</keyword>
<dbReference type="Pfam" id="PF09912">
    <property type="entry name" value="DUF2141"/>
    <property type="match status" value="1"/>
</dbReference>
<accession>A0A841L2F3</accession>